<comment type="caution">
    <text evidence="1">Lacks conserved residue(s) required for the propagation of feature annotation.</text>
</comment>
<dbReference type="OrthoDB" id="7202050at2"/>
<name>A0A2P2E886_9PROT</name>
<dbReference type="InterPro" id="IPR011006">
    <property type="entry name" value="CheY-like_superfamily"/>
</dbReference>
<sequence length="326" mass="35904">MDKQKLAAATVLIFDPVRGNMLMTRSVLHGIGFRRIEGMTSLREIRRRLRDVDISLLVVEATEAHEEVVELLRAQRLGELGVNPFVPVIATLWAGSTDLVASLMNVGCDDVLLRPFSQIQTTERVRAIITARKQFVVTSDYVGPDRGRTGGESMAPEAFDPPNALRDRVTMATFDPVMQAEILAQARRKVDQDRLAKLARRIAMAAEVTIQAKGRGDANAGFVVDLLESSAELVRAAKRLDIDEVQEIAMVLEGVAARTSAPGPERVENAHLTRQLALALYVAYAVEGGEAFKAELEKTLDKVRGRLDRAKERAKRRQTLALSLVS</sequence>
<comment type="caution">
    <text evidence="3">The sequence shown here is derived from an EMBL/GenBank/DDBJ whole genome shotgun (WGS) entry which is preliminary data.</text>
</comment>
<proteinExistence type="predicted"/>
<dbReference type="PROSITE" id="PS50110">
    <property type="entry name" value="RESPONSE_REGULATORY"/>
    <property type="match status" value="1"/>
</dbReference>
<dbReference type="EMBL" id="BFBR01000002">
    <property type="protein sequence ID" value="GBF57265.1"/>
    <property type="molecule type" value="Genomic_DNA"/>
</dbReference>
<evidence type="ECO:0000313" key="4">
    <source>
        <dbReference type="Proteomes" id="UP000245086"/>
    </source>
</evidence>
<evidence type="ECO:0000313" key="3">
    <source>
        <dbReference type="EMBL" id="GBF57265.1"/>
    </source>
</evidence>
<reference evidence="3" key="1">
    <citation type="journal article" date="2018" name="Genome Announc.">
        <title>Draft Genome Sequence of "Candidatus Phycosocius bacilliformis," an Alphaproteobacterial Ectosymbiont of the Hydrocarbon-Producing Green Alga Botryococcus braunii.</title>
        <authorList>
            <person name="Tanabe Y."/>
            <person name="Yamaguchi H."/>
            <person name="Watanabe M.M."/>
        </authorList>
    </citation>
    <scope>NUCLEOTIDE SEQUENCE [LARGE SCALE GENOMIC DNA]</scope>
    <source>
        <strain evidence="3">BOTRYCO-2</strain>
    </source>
</reference>
<dbReference type="InterPro" id="IPR001789">
    <property type="entry name" value="Sig_transdc_resp-reg_receiver"/>
</dbReference>
<keyword evidence="4" id="KW-1185">Reference proteome</keyword>
<evidence type="ECO:0000256" key="1">
    <source>
        <dbReference type="PROSITE-ProRule" id="PRU00169"/>
    </source>
</evidence>
<dbReference type="RefSeq" id="WP_108984125.1">
    <property type="nucleotide sequence ID" value="NZ_BFBR01000002.1"/>
</dbReference>
<dbReference type="Proteomes" id="UP000245086">
    <property type="component" value="Unassembled WGS sequence"/>
</dbReference>
<dbReference type="Gene3D" id="3.40.50.2300">
    <property type="match status" value="1"/>
</dbReference>
<dbReference type="GO" id="GO:0000160">
    <property type="term" value="P:phosphorelay signal transduction system"/>
    <property type="evidence" value="ECO:0007669"/>
    <property type="project" value="InterPro"/>
</dbReference>
<gene>
    <name evidence="3" type="ORF">PbB2_00930</name>
</gene>
<dbReference type="SUPFAM" id="SSF52172">
    <property type="entry name" value="CheY-like"/>
    <property type="match status" value="1"/>
</dbReference>
<organism evidence="3 4">
    <name type="scientific">Candidatus Phycosocius bacilliformis</name>
    <dbReference type="NCBI Taxonomy" id="1445552"/>
    <lineage>
        <taxon>Bacteria</taxon>
        <taxon>Pseudomonadati</taxon>
        <taxon>Pseudomonadota</taxon>
        <taxon>Alphaproteobacteria</taxon>
        <taxon>Caulobacterales</taxon>
        <taxon>Caulobacterales incertae sedis</taxon>
        <taxon>Candidatus Phycosocius</taxon>
    </lineage>
</organism>
<feature type="domain" description="Response regulatory" evidence="2">
    <location>
        <begin position="10"/>
        <end position="129"/>
    </location>
</feature>
<protein>
    <recommendedName>
        <fullName evidence="2">Response regulatory domain-containing protein</fullName>
    </recommendedName>
</protein>
<dbReference type="AlphaFoldDB" id="A0A2P2E886"/>
<evidence type="ECO:0000259" key="2">
    <source>
        <dbReference type="PROSITE" id="PS50110"/>
    </source>
</evidence>
<accession>A0A2P2E886</accession>